<dbReference type="STRING" id="1618589.UX25_C0015G0006"/>
<evidence type="ECO:0000313" key="2">
    <source>
        <dbReference type="Proteomes" id="UP000034922"/>
    </source>
</evidence>
<protein>
    <submittedName>
        <fullName evidence="1">Uncharacterized protein</fullName>
    </submittedName>
</protein>
<name>A0A0G1N9B5_9BACT</name>
<evidence type="ECO:0000313" key="1">
    <source>
        <dbReference type="EMBL" id="KKU17144.1"/>
    </source>
</evidence>
<reference evidence="1 2" key="1">
    <citation type="journal article" date="2015" name="Nature">
        <title>rRNA introns, odd ribosomes, and small enigmatic genomes across a large radiation of phyla.</title>
        <authorList>
            <person name="Brown C.T."/>
            <person name="Hug L.A."/>
            <person name="Thomas B.C."/>
            <person name="Sharon I."/>
            <person name="Castelle C.J."/>
            <person name="Singh A."/>
            <person name="Wilkins M.J."/>
            <person name="Williams K.H."/>
            <person name="Banfield J.F."/>
        </authorList>
    </citation>
    <scope>NUCLEOTIDE SEQUENCE [LARGE SCALE GENOMIC DNA]</scope>
</reference>
<accession>A0A0G1N9B5</accession>
<gene>
    <name evidence="1" type="ORF">UX25_C0015G0006</name>
</gene>
<organism evidence="1 2">
    <name type="scientific">Candidatus Woesebacteria bacterium GW2011_GWC2_45_9</name>
    <dbReference type="NCBI Taxonomy" id="1618589"/>
    <lineage>
        <taxon>Bacteria</taxon>
        <taxon>Candidatus Woeseibacteriota</taxon>
    </lineage>
</organism>
<dbReference type="Proteomes" id="UP000034922">
    <property type="component" value="Unassembled WGS sequence"/>
</dbReference>
<dbReference type="EMBL" id="LCLM01000015">
    <property type="protein sequence ID" value="KKU17144.1"/>
    <property type="molecule type" value="Genomic_DNA"/>
</dbReference>
<dbReference type="AlphaFoldDB" id="A0A0G1N9B5"/>
<proteinExistence type="predicted"/>
<comment type="caution">
    <text evidence="1">The sequence shown here is derived from an EMBL/GenBank/DDBJ whole genome shotgun (WGS) entry which is preliminary data.</text>
</comment>
<sequence>MKRYLPLLLFFSGTLLLIGTLYFFVLRKPATEETLEEEGLIEVSLIDRPIASLSPSQDGHWLKLRIEKLLSGAGSLDYELLYTLPDGRTQGVPGTIGLKGESQIERDLLLGSESSGKFRYDEGVEEGTLTLRFRNEKGKLLAKFSTKFHLQSAESELTSADGKLVYTLAKIPSKTFFVTMETFGIAKAAPGEVSAGPYGIFSSGKSAYPGTVELSGGTIYTLMGGSWTRLEAGEANDIGIFIAVSE</sequence>